<protein>
    <submittedName>
        <fullName evidence="1">Uncharacterized protein</fullName>
    </submittedName>
</protein>
<keyword evidence="2" id="KW-1185">Reference proteome</keyword>
<reference evidence="2" key="1">
    <citation type="journal article" date="2018" name="BMC Genomics">
        <title>Genomic insights into host adaptation between the wheat stripe rust pathogen (Puccinia striiformis f. sp. tritici) and the barley stripe rust pathogen (Puccinia striiformis f. sp. hordei).</title>
        <authorList>
            <person name="Xia C."/>
            <person name="Wang M."/>
            <person name="Yin C."/>
            <person name="Cornejo O.E."/>
            <person name="Hulbert S.H."/>
            <person name="Chen X."/>
        </authorList>
    </citation>
    <scope>NUCLEOTIDE SEQUENCE [LARGE SCALE GENOMIC DNA]</scope>
    <source>
        <strain evidence="2">93-210</strain>
    </source>
</reference>
<gene>
    <name evidence="1" type="ORF">MJO28_015282</name>
</gene>
<dbReference type="EMBL" id="CM045880">
    <property type="protein sequence ID" value="KAI7938362.1"/>
    <property type="molecule type" value="Genomic_DNA"/>
</dbReference>
<comment type="caution">
    <text evidence="1">The sequence shown here is derived from an EMBL/GenBank/DDBJ whole genome shotgun (WGS) entry which is preliminary data.</text>
</comment>
<evidence type="ECO:0000313" key="1">
    <source>
        <dbReference type="EMBL" id="KAI7938362.1"/>
    </source>
</evidence>
<dbReference type="Proteomes" id="UP001060170">
    <property type="component" value="Chromosome 16"/>
</dbReference>
<evidence type="ECO:0000313" key="2">
    <source>
        <dbReference type="Proteomes" id="UP001060170"/>
    </source>
</evidence>
<proteinExistence type="predicted"/>
<organism evidence="1 2">
    <name type="scientific">Puccinia striiformis f. sp. tritici</name>
    <dbReference type="NCBI Taxonomy" id="168172"/>
    <lineage>
        <taxon>Eukaryota</taxon>
        <taxon>Fungi</taxon>
        <taxon>Dikarya</taxon>
        <taxon>Basidiomycota</taxon>
        <taxon>Pucciniomycotina</taxon>
        <taxon>Pucciniomycetes</taxon>
        <taxon>Pucciniales</taxon>
        <taxon>Pucciniaceae</taxon>
        <taxon>Puccinia</taxon>
    </lineage>
</organism>
<accession>A0ACC0DS99</accession>
<sequence length="356" mass="41199">MNASLYADTGVEVGCRTLQHYLKRLGLKLLPKDILDGKVTMNQFLVDHLPVVFLLHHCYLLITNHRHYLLSPERNQSRENGHTPSSSLTLEPDHIWACDGHDKLKPFGITVYGFALGMFVHVTNNDPKHIAVYFLHLASNLCAILFKVTTDYGTKTMTLLLAYAGISKEEAEKRMHFTKLTHNQKIEAMWSQMMKQHNQPIKDDKLAEINSGRYDKDDEAQKLLFLFLWIPLFQASVDIWADYYNYYRKMFVKLTTLPAGCTPDFVCPTLESFGTTDQLVRIPRQHINRLSQQFYLDKEEMFLHTPIEFHKVASSIMAQLGFHLSCIDFGNVWIVFHRMLPYVQEQYVPHTDSSDA</sequence>
<reference evidence="2" key="2">
    <citation type="journal article" date="2018" name="Mol. Plant Microbe Interact.">
        <title>Genome sequence resources for the wheat stripe rust pathogen (Puccinia striiformis f. sp. tritici) and the barley stripe rust pathogen (Puccinia striiformis f. sp. hordei).</title>
        <authorList>
            <person name="Xia C."/>
            <person name="Wang M."/>
            <person name="Yin C."/>
            <person name="Cornejo O.E."/>
            <person name="Hulbert S.H."/>
            <person name="Chen X."/>
        </authorList>
    </citation>
    <scope>NUCLEOTIDE SEQUENCE [LARGE SCALE GENOMIC DNA]</scope>
    <source>
        <strain evidence="2">93-210</strain>
    </source>
</reference>
<name>A0ACC0DS99_9BASI</name>
<reference evidence="1 2" key="3">
    <citation type="journal article" date="2022" name="Microbiol. Spectr.">
        <title>Folding features and dynamics of 3D genome architecture in plant fungal pathogens.</title>
        <authorList>
            <person name="Xia C."/>
        </authorList>
    </citation>
    <scope>NUCLEOTIDE SEQUENCE [LARGE SCALE GENOMIC DNA]</scope>
    <source>
        <strain evidence="1 2">93-210</strain>
    </source>
</reference>